<sequence>MLLCFESISIGIPFLDIRVMNNLPKAVDGPSLGRPVNWVSIGRFKTETETPGSRLRRRRHVLVRSASWDDLDQFLYSRLQIR</sequence>
<dbReference type="EMBL" id="HF935906">
    <property type="protein sequence ID" value="CCX32665.1"/>
    <property type="molecule type" value="Genomic_DNA"/>
</dbReference>
<dbReference type="Proteomes" id="UP000018144">
    <property type="component" value="Unassembled WGS sequence"/>
</dbReference>
<organism evidence="1 2">
    <name type="scientific">Pyronema omphalodes (strain CBS 100304)</name>
    <name type="common">Pyronema confluens</name>
    <dbReference type="NCBI Taxonomy" id="1076935"/>
    <lineage>
        <taxon>Eukaryota</taxon>
        <taxon>Fungi</taxon>
        <taxon>Dikarya</taxon>
        <taxon>Ascomycota</taxon>
        <taxon>Pezizomycotina</taxon>
        <taxon>Pezizomycetes</taxon>
        <taxon>Pezizales</taxon>
        <taxon>Pyronemataceae</taxon>
        <taxon>Pyronema</taxon>
    </lineage>
</organism>
<reference evidence="1 2" key="1">
    <citation type="journal article" date="2013" name="PLoS Genet.">
        <title>The genome and development-dependent transcriptomes of Pyronema confluens: a window into fungal evolution.</title>
        <authorList>
            <person name="Traeger S."/>
            <person name="Altegoer F."/>
            <person name="Freitag M."/>
            <person name="Gabaldon T."/>
            <person name="Kempken F."/>
            <person name="Kumar A."/>
            <person name="Marcet-Houben M."/>
            <person name="Poggeler S."/>
            <person name="Stajich J.E."/>
            <person name="Nowrousian M."/>
        </authorList>
    </citation>
    <scope>NUCLEOTIDE SEQUENCE [LARGE SCALE GENOMIC DNA]</scope>
    <source>
        <strain evidence="2">CBS 100304</strain>
        <tissue evidence="1">Vegetative mycelium</tissue>
    </source>
</reference>
<keyword evidence="2" id="KW-1185">Reference proteome</keyword>
<gene>
    <name evidence="1" type="ORF">PCON_13516</name>
</gene>
<name>U4LT79_PYROM</name>
<protein>
    <submittedName>
        <fullName evidence="1">Uncharacterized protein</fullName>
    </submittedName>
</protein>
<dbReference type="AlphaFoldDB" id="U4LT79"/>
<evidence type="ECO:0000313" key="2">
    <source>
        <dbReference type="Proteomes" id="UP000018144"/>
    </source>
</evidence>
<evidence type="ECO:0000313" key="1">
    <source>
        <dbReference type="EMBL" id="CCX32665.1"/>
    </source>
</evidence>
<proteinExistence type="predicted"/>
<accession>U4LT79</accession>